<dbReference type="InterPro" id="IPR022485">
    <property type="entry name" value="SHCHC_synthase_MenH"/>
</dbReference>
<dbReference type="GO" id="GO:0009234">
    <property type="term" value="P:menaquinone biosynthetic process"/>
    <property type="evidence" value="ECO:0007669"/>
    <property type="project" value="UniProtKB-UniRule"/>
</dbReference>
<evidence type="ECO:0000313" key="5">
    <source>
        <dbReference type="EMBL" id="VFK58145.1"/>
    </source>
</evidence>
<dbReference type="InterPro" id="IPR005801">
    <property type="entry name" value="ADC_synthase"/>
</dbReference>
<keyword evidence="1 3" id="KW-0474">Menaquinone biosynthesis</keyword>
<comment type="function">
    <text evidence="3">Catalyzes a proton abstraction reaction that results in 2,5-elimination of pyruvate from 2-succinyl-5-enolpyruvyl-6-hydroxy-3-cyclohexene-1-carboxylate (SEPHCHC) and the formation of 2-succinyl-6-hydroxy-2,4-cyclohexadiene-1-carboxylate (SHCHC).</text>
</comment>
<evidence type="ECO:0000259" key="4">
    <source>
        <dbReference type="Pfam" id="PF12697"/>
    </source>
</evidence>
<gene>
    <name evidence="3" type="primary">menH</name>
    <name evidence="5" type="ORF">BECKTC1821F_GA0114240_102217</name>
</gene>
<comment type="pathway">
    <text evidence="3">Quinol/quinone metabolism; 1,4-dihydroxy-2-naphthoate biosynthesis; 1,4-dihydroxy-2-naphthoate from chorismate: step 3/7.</text>
</comment>
<dbReference type="NCBIfam" id="TIGR03695">
    <property type="entry name" value="menH_SHCHC"/>
    <property type="match status" value="1"/>
</dbReference>
<comment type="similarity">
    <text evidence="3">Belongs to the AB hydrolase superfamily. MenH family.</text>
</comment>
<evidence type="ECO:0000256" key="2">
    <source>
        <dbReference type="ARBA" id="ARBA00023239"/>
    </source>
</evidence>
<evidence type="ECO:0000256" key="1">
    <source>
        <dbReference type="ARBA" id="ARBA00022428"/>
    </source>
</evidence>
<dbReference type="InterPro" id="IPR000073">
    <property type="entry name" value="AB_hydrolase_1"/>
</dbReference>
<dbReference type="UniPathway" id="UPA01057">
    <property type="reaction ID" value="UER00900"/>
</dbReference>
<keyword evidence="2 3" id="KW-0456">Lyase</keyword>
<dbReference type="SUPFAM" id="SSF53474">
    <property type="entry name" value="alpha/beta-Hydrolases"/>
    <property type="match status" value="1"/>
</dbReference>
<dbReference type="PANTHER" id="PTHR42916">
    <property type="entry name" value="2-SUCCINYL-5-ENOLPYRUVYL-6-HYDROXY-3-CYCLOHEXENE-1-CARBOXYLATE SYNTHASE"/>
    <property type="match status" value="1"/>
</dbReference>
<dbReference type="GO" id="GO:0070205">
    <property type="term" value="F:2-succinyl-6-hydroxy-2,4-cyclohexadiene-1-carboxylate synthase activity"/>
    <property type="evidence" value="ECO:0007669"/>
    <property type="project" value="UniProtKB-UniRule"/>
</dbReference>
<dbReference type="Gene3D" id="3.60.120.10">
    <property type="entry name" value="Anthranilate synthase"/>
    <property type="match status" value="1"/>
</dbReference>
<comment type="catalytic activity">
    <reaction evidence="3">
        <text>5-enolpyruvoyl-6-hydroxy-2-succinyl-cyclohex-3-ene-1-carboxylate = (1R,6R)-6-hydroxy-2-succinyl-cyclohexa-2,4-diene-1-carboxylate + pyruvate</text>
        <dbReference type="Rhea" id="RHEA:25597"/>
        <dbReference type="ChEBI" id="CHEBI:15361"/>
        <dbReference type="ChEBI" id="CHEBI:58689"/>
        <dbReference type="ChEBI" id="CHEBI:58818"/>
        <dbReference type="EC" id="4.2.99.20"/>
    </reaction>
</comment>
<comment type="pathway">
    <text evidence="3">Quinol/quinone metabolism; menaquinone biosynthesis.</text>
</comment>
<dbReference type="EMBL" id="CAADFW010000022">
    <property type="protein sequence ID" value="VFK58145.1"/>
    <property type="molecule type" value="Genomic_DNA"/>
</dbReference>
<name>A0A450ZWI8_9GAMM</name>
<organism evidence="5">
    <name type="scientific">Candidatus Kentrum sp. TC</name>
    <dbReference type="NCBI Taxonomy" id="2126339"/>
    <lineage>
        <taxon>Bacteria</taxon>
        <taxon>Pseudomonadati</taxon>
        <taxon>Pseudomonadota</taxon>
        <taxon>Gammaproteobacteria</taxon>
        <taxon>Candidatus Kentrum</taxon>
    </lineage>
</organism>
<sequence length="517" mass="57469">MVRSLPIAESLGQLSDSLARERIAERGITRIEAPLPKVDILAWLRAQPARERWYWDDNRDGSFVLGGIGVADVIRGETAIDVHAVLEHTHAMLGEDPRARLRGHYFGGMTFMPPPYVDSSWRHFGCYRFVLPRLEIVRTGKHHVMGLNLLPGDASPRAMDGIRDMLGSVATMLRTDAPTLPAILQRSDTPDRDGWETLLTHAIAHIRNGTMNKVALARKTSLTLGAVIDPLDLMWLLRREEPNTLEKSGNQPLAFDTRGSADDAGMVWLHGFLGAGRDWLPIVERLPGYYHVMLDLPGHGGSARCQSEGVFSFHGTARAIMATLEYLRLDKTIFIGYSLGARLALYVALRFSPRIRGLVMEGGSPGLEDETERRERLRGERGVRDALQSQPMAEFLDGWYDQPLFHSLKNHPDLLRRLRASRADNRVPGLCRAHEGLSVATQPNLWPELSRLSVPSLLIVGEQDDKYGGIARMIRACAAHIQVATVPGCGHNTHLEDPETFARLLLGWLTAEPEGMG</sequence>
<dbReference type="InterPro" id="IPR029058">
    <property type="entry name" value="AB_hydrolase_fold"/>
</dbReference>
<dbReference type="PANTHER" id="PTHR42916:SF1">
    <property type="entry name" value="PROTEIN PHYLLO, CHLOROPLASTIC"/>
    <property type="match status" value="1"/>
</dbReference>
<dbReference type="UniPathway" id="UPA00079"/>
<protein>
    <recommendedName>
        <fullName evidence="3">Putative 2-succinyl-6-hydroxy-2,4-cyclohexadiene-1-carboxylate synthase</fullName>
        <shortName evidence="3">SHCHC synthase</shortName>
        <ecNumber evidence="3">4.2.99.20</ecNumber>
    </recommendedName>
</protein>
<proteinExistence type="inferred from homology"/>
<reference evidence="5" key="1">
    <citation type="submission" date="2019-02" db="EMBL/GenBank/DDBJ databases">
        <authorList>
            <person name="Gruber-Vodicka R. H."/>
            <person name="Seah K. B. B."/>
        </authorList>
    </citation>
    <scope>NUCLEOTIDE SEQUENCE</scope>
    <source>
        <strain evidence="5">BECK_BZ126</strain>
    </source>
</reference>
<dbReference type="EC" id="4.2.99.20" evidence="3"/>
<evidence type="ECO:0000256" key="3">
    <source>
        <dbReference type="HAMAP-Rule" id="MF_01660"/>
    </source>
</evidence>
<dbReference type="Pfam" id="PF12697">
    <property type="entry name" value="Abhydrolase_6"/>
    <property type="match status" value="1"/>
</dbReference>
<dbReference type="AlphaFoldDB" id="A0A450ZWI8"/>
<dbReference type="Gene3D" id="3.40.50.1820">
    <property type="entry name" value="alpha/beta hydrolase"/>
    <property type="match status" value="1"/>
</dbReference>
<dbReference type="HAMAP" id="MF_01660">
    <property type="entry name" value="MenH"/>
    <property type="match status" value="1"/>
</dbReference>
<accession>A0A450ZWI8</accession>
<feature type="domain" description="AB hydrolase-1" evidence="4">
    <location>
        <begin position="267"/>
        <end position="503"/>
    </location>
</feature>
<dbReference type="SUPFAM" id="SSF56322">
    <property type="entry name" value="ADC synthase"/>
    <property type="match status" value="1"/>
</dbReference>
<comment type="subunit">
    <text evidence="3">Monomer.</text>
</comment>